<name>S7NUC7_MYOBR</name>
<protein>
    <submittedName>
        <fullName evidence="2">Putative sodium-coupled neutral amino acid transporter 9</fullName>
    </submittedName>
</protein>
<evidence type="ECO:0000256" key="1">
    <source>
        <dbReference type="SAM" id="Phobius"/>
    </source>
</evidence>
<keyword evidence="3" id="KW-1185">Reference proteome</keyword>
<evidence type="ECO:0000313" key="3">
    <source>
        <dbReference type="Proteomes" id="UP000052978"/>
    </source>
</evidence>
<evidence type="ECO:0000313" key="2">
    <source>
        <dbReference type="EMBL" id="EPQ20605.1"/>
    </source>
</evidence>
<proteinExistence type="predicted"/>
<keyword evidence="1" id="KW-1133">Transmembrane helix</keyword>
<keyword evidence="1" id="KW-0472">Membrane</keyword>
<reference evidence="2 3" key="1">
    <citation type="journal article" date="2013" name="Nat. Commun.">
        <title>Genome analysis reveals insights into physiology and longevity of the Brandt's bat Myotis brandtii.</title>
        <authorList>
            <person name="Seim I."/>
            <person name="Fang X."/>
            <person name="Xiong Z."/>
            <person name="Lobanov A.V."/>
            <person name="Huang Z."/>
            <person name="Ma S."/>
            <person name="Feng Y."/>
            <person name="Turanov A.A."/>
            <person name="Zhu Y."/>
            <person name="Lenz T.L."/>
            <person name="Gerashchenko M.V."/>
            <person name="Fan D."/>
            <person name="Hee Yim S."/>
            <person name="Yao X."/>
            <person name="Jordan D."/>
            <person name="Xiong Y."/>
            <person name="Ma Y."/>
            <person name="Lyapunov A.N."/>
            <person name="Chen G."/>
            <person name="Kulakova O.I."/>
            <person name="Sun Y."/>
            <person name="Lee S.G."/>
            <person name="Bronson R.T."/>
            <person name="Moskalev A.A."/>
            <person name="Sunyaev S.R."/>
            <person name="Zhang G."/>
            <person name="Krogh A."/>
            <person name="Wang J."/>
            <person name="Gladyshev V.N."/>
        </authorList>
    </citation>
    <scope>NUCLEOTIDE SEQUENCE [LARGE SCALE GENOMIC DNA]</scope>
</reference>
<feature type="transmembrane region" description="Helical" evidence="1">
    <location>
        <begin position="56"/>
        <end position="75"/>
    </location>
</feature>
<keyword evidence="1" id="KW-0812">Transmembrane</keyword>
<dbReference type="AlphaFoldDB" id="S7NUC7"/>
<feature type="transmembrane region" description="Helical" evidence="1">
    <location>
        <begin position="20"/>
        <end position="44"/>
    </location>
</feature>
<dbReference type="Proteomes" id="UP000052978">
    <property type="component" value="Unassembled WGS sequence"/>
</dbReference>
<accession>S7NUC7</accession>
<dbReference type="EMBL" id="KE276604">
    <property type="protein sequence ID" value="EPQ20605.1"/>
    <property type="molecule type" value="Genomic_DNA"/>
</dbReference>
<sequence length="76" mass="8264">MDPMGLLPPTGEGGITLSSPFLYSGAACGLAFVFVYPSLTYILSLRQEDRLTWPSLLFHALLIVLGLANLVAQFFM</sequence>
<gene>
    <name evidence="2" type="ORF">D623_10000180</name>
</gene>
<organism evidence="2 3">
    <name type="scientific">Myotis brandtii</name>
    <name type="common">Brandt's bat</name>
    <dbReference type="NCBI Taxonomy" id="109478"/>
    <lineage>
        <taxon>Eukaryota</taxon>
        <taxon>Metazoa</taxon>
        <taxon>Chordata</taxon>
        <taxon>Craniata</taxon>
        <taxon>Vertebrata</taxon>
        <taxon>Euteleostomi</taxon>
        <taxon>Mammalia</taxon>
        <taxon>Eutheria</taxon>
        <taxon>Laurasiatheria</taxon>
        <taxon>Chiroptera</taxon>
        <taxon>Yangochiroptera</taxon>
        <taxon>Vespertilionidae</taxon>
        <taxon>Myotis</taxon>
    </lineage>
</organism>